<keyword evidence="1" id="KW-0812">Transmembrane</keyword>
<evidence type="ECO:0000313" key="4">
    <source>
        <dbReference type="Proteomes" id="UP001236806"/>
    </source>
</evidence>
<protein>
    <submittedName>
        <fullName evidence="3">Peptidoglycan/LPS O-acetylase OafA/YrhL</fullName>
    </submittedName>
</protein>
<evidence type="ECO:0000256" key="1">
    <source>
        <dbReference type="SAM" id="Phobius"/>
    </source>
</evidence>
<name>A0ABU0PI90_9MICC</name>
<dbReference type="InterPro" id="IPR050879">
    <property type="entry name" value="Acyltransferase_3"/>
</dbReference>
<dbReference type="EMBL" id="JAUSXB010000001">
    <property type="protein sequence ID" value="MDQ0673674.1"/>
    <property type="molecule type" value="Genomic_DNA"/>
</dbReference>
<evidence type="ECO:0000313" key="3">
    <source>
        <dbReference type="EMBL" id="MDQ0673674.1"/>
    </source>
</evidence>
<keyword evidence="1" id="KW-1133">Transmembrane helix</keyword>
<dbReference type="PANTHER" id="PTHR23028:SF53">
    <property type="entry name" value="ACYL_TRANSF_3 DOMAIN-CONTAINING PROTEIN"/>
    <property type="match status" value="1"/>
</dbReference>
<feature type="transmembrane region" description="Helical" evidence="1">
    <location>
        <begin position="257"/>
        <end position="274"/>
    </location>
</feature>
<keyword evidence="1" id="KW-0472">Membrane</keyword>
<feature type="transmembrane region" description="Helical" evidence="1">
    <location>
        <begin position="57"/>
        <end position="78"/>
    </location>
</feature>
<proteinExistence type="predicted"/>
<dbReference type="Proteomes" id="UP001236806">
    <property type="component" value="Unassembled WGS sequence"/>
</dbReference>
<comment type="caution">
    <text evidence="3">The sequence shown here is derived from an EMBL/GenBank/DDBJ whole genome shotgun (WGS) entry which is preliminary data.</text>
</comment>
<reference evidence="3 4" key="1">
    <citation type="submission" date="2023-07" db="EMBL/GenBank/DDBJ databases">
        <title>Comparative genomics of wheat-associated soil bacteria to identify genetic determinants of phenazine resistance.</title>
        <authorList>
            <person name="Mouncey N."/>
        </authorList>
    </citation>
    <scope>NUCLEOTIDE SEQUENCE [LARGE SCALE GENOMIC DNA]</scope>
    <source>
        <strain evidence="3 4">W1I3</strain>
    </source>
</reference>
<feature type="transmembrane region" description="Helical" evidence="1">
    <location>
        <begin position="280"/>
        <end position="298"/>
    </location>
</feature>
<dbReference type="InterPro" id="IPR002656">
    <property type="entry name" value="Acyl_transf_3_dom"/>
</dbReference>
<feature type="domain" description="Acyltransferase 3" evidence="2">
    <location>
        <begin position="21"/>
        <end position="294"/>
    </location>
</feature>
<evidence type="ECO:0000259" key="2">
    <source>
        <dbReference type="Pfam" id="PF01757"/>
    </source>
</evidence>
<sequence>MAPMDWWVWWATFTPLHLLWAGKEAVYVFFILSGFVLTIPFTGASRPRWRAYFPKRMVRIYLPVWASLILALLMAWTVPRVASPELSSWVNLHDEASNVLVDAFLLRGAGSLNSPLWSLQWEMLFSLLLPLYVVVAIRVRRTWVPGIVGLFLFIAVGNLLYVALPVYLPMFGVGVLMAARRDVLERWGGKVGAFGWAGLLVASIVLLCSQWLFPQLPVFIATASIGGALLIFAFIAWSPTIAIGNNSVIHWLGIRSFSLYLVHEPIVVSVAFLLHATNPLYVALIAFPLSLLAAEIFFRLVERPSQRLAGGAGQIITDRMRSAKAAAVARR</sequence>
<gene>
    <name evidence="3" type="ORF">QFZ36_001235</name>
</gene>
<feature type="transmembrane region" description="Helical" evidence="1">
    <location>
        <begin position="142"/>
        <end position="161"/>
    </location>
</feature>
<keyword evidence="4" id="KW-1185">Reference proteome</keyword>
<feature type="transmembrane region" description="Helical" evidence="1">
    <location>
        <begin position="25"/>
        <end position="45"/>
    </location>
</feature>
<organism evidence="3 4">
    <name type="scientific">Pseudarthrobacter siccitolerans</name>
    <dbReference type="NCBI Taxonomy" id="861266"/>
    <lineage>
        <taxon>Bacteria</taxon>
        <taxon>Bacillati</taxon>
        <taxon>Actinomycetota</taxon>
        <taxon>Actinomycetes</taxon>
        <taxon>Micrococcales</taxon>
        <taxon>Micrococcaceae</taxon>
        <taxon>Pseudarthrobacter</taxon>
    </lineage>
</organism>
<feature type="transmembrane region" description="Helical" evidence="1">
    <location>
        <begin position="116"/>
        <end position="135"/>
    </location>
</feature>
<feature type="transmembrane region" description="Helical" evidence="1">
    <location>
        <begin position="218"/>
        <end position="237"/>
    </location>
</feature>
<accession>A0ABU0PI90</accession>
<dbReference type="PANTHER" id="PTHR23028">
    <property type="entry name" value="ACETYLTRANSFERASE"/>
    <property type="match status" value="1"/>
</dbReference>
<dbReference type="Pfam" id="PF01757">
    <property type="entry name" value="Acyl_transf_3"/>
    <property type="match status" value="1"/>
</dbReference>
<feature type="transmembrane region" description="Helical" evidence="1">
    <location>
        <begin position="191"/>
        <end position="212"/>
    </location>
</feature>